<proteinExistence type="predicted"/>
<evidence type="ECO:0000313" key="2">
    <source>
        <dbReference type="Proteomes" id="UP000288071"/>
    </source>
</evidence>
<dbReference type="EMBL" id="SAVA01000004">
    <property type="protein sequence ID" value="RWR52593.1"/>
    <property type="molecule type" value="Genomic_DNA"/>
</dbReference>
<reference evidence="1" key="1">
    <citation type="submission" date="2019-01" db="EMBL/GenBank/DDBJ databases">
        <title>Sinorhodobacter populi sp. nov. isolated from the symptomatic bark tissue of Populus euramericana canker.</title>
        <authorList>
            <person name="Xu G."/>
        </authorList>
    </citation>
    <scope>NUCLEOTIDE SEQUENCE [LARGE SCALE GENOMIC DNA]</scope>
    <source>
        <strain evidence="1">CGMCC 1.12963</strain>
    </source>
</reference>
<evidence type="ECO:0000313" key="1">
    <source>
        <dbReference type="EMBL" id="RWR52593.1"/>
    </source>
</evidence>
<gene>
    <name evidence="1" type="ORF">EOW66_07920</name>
</gene>
<protein>
    <recommendedName>
        <fullName evidence="3">Capsular biosynthesis protein</fullName>
    </recommendedName>
</protein>
<accession>A0A3S3LTX6</accession>
<dbReference type="RefSeq" id="WP_128155883.1">
    <property type="nucleotide sequence ID" value="NZ_JBHSOM010000020.1"/>
</dbReference>
<reference evidence="1" key="2">
    <citation type="submission" date="2019-01" db="EMBL/GenBank/DDBJ databases">
        <authorList>
            <person name="Li Y."/>
        </authorList>
    </citation>
    <scope>NUCLEOTIDE SEQUENCE [LARGE SCALE GENOMIC DNA]</scope>
    <source>
        <strain evidence="1">CGMCC 1.12963</strain>
    </source>
</reference>
<keyword evidence="2" id="KW-1185">Reference proteome</keyword>
<organism evidence="1 2">
    <name type="scientific">Paenirhodobacter huangdaonensis</name>
    <dbReference type="NCBI Taxonomy" id="2501515"/>
    <lineage>
        <taxon>Bacteria</taxon>
        <taxon>Pseudomonadati</taxon>
        <taxon>Pseudomonadota</taxon>
        <taxon>Alphaproteobacteria</taxon>
        <taxon>Rhodobacterales</taxon>
        <taxon>Rhodobacter group</taxon>
        <taxon>Paenirhodobacter</taxon>
    </lineage>
</organism>
<dbReference type="AlphaFoldDB" id="A0A3S3LTX6"/>
<name>A0A3S3LTX6_9RHOB</name>
<comment type="caution">
    <text evidence="1">The sequence shown here is derived from an EMBL/GenBank/DDBJ whole genome shotgun (WGS) entry which is preliminary data.</text>
</comment>
<dbReference type="Proteomes" id="UP000288071">
    <property type="component" value="Unassembled WGS sequence"/>
</dbReference>
<evidence type="ECO:0008006" key="3">
    <source>
        <dbReference type="Google" id="ProtNLM"/>
    </source>
</evidence>
<sequence length="301" mass="33510">MCASETLTLYLDAPALQRVEAGTHNFFGKVIAAVTGAGWQVALAESTLANRLAAPARPGYALYHMEEPTHERALTCRRSYVGAFWQIEAMAERWHWPVARAAFAPETVDARQAETFFRNWKNRLWPGGIDTADRGHVFVPLQGRLLDHRRFQAMSPLAMLETLLARTDRPVIATLHPNEIYPDDEIAALAALAARQPRLTVQKGGSAEVLAGAAMVACENSTMAFEGYFLEKPALLFAQIDFHHIAASVPRDGIEAAFAPRAAPDYRRYLYWFLQQRAINAGRDDSGERILAALRRNGWPI</sequence>